<evidence type="ECO:0000256" key="14">
    <source>
        <dbReference type="ARBA" id="ARBA00023098"/>
    </source>
</evidence>
<dbReference type="Pfam" id="PF01148">
    <property type="entry name" value="CTP_transf_1"/>
    <property type="match status" value="1"/>
</dbReference>
<evidence type="ECO:0000256" key="12">
    <source>
        <dbReference type="ARBA" id="ARBA00022695"/>
    </source>
</evidence>
<dbReference type="PANTHER" id="PTHR46382:SF1">
    <property type="entry name" value="PHOSPHATIDATE CYTIDYLYLTRANSFERASE"/>
    <property type="match status" value="1"/>
</dbReference>
<evidence type="ECO:0000256" key="4">
    <source>
        <dbReference type="ARBA" id="ARBA00005189"/>
    </source>
</evidence>
<keyword evidence="12 18" id="KW-0548">Nucleotidyltransferase</keyword>
<name>A0A4R2NTU4_RHOAD</name>
<evidence type="ECO:0000256" key="3">
    <source>
        <dbReference type="ARBA" id="ARBA00005119"/>
    </source>
</evidence>
<evidence type="ECO:0000256" key="8">
    <source>
        <dbReference type="ARBA" id="ARBA00022475"/>
    </source>
</evidence>
<evidence type="ECO:0000256" key="7">
    <source>
        <dbReference type="ARBA" id="ARBA00019373"/>
    </source>
</evidence>
<dbReference type="OrthoDB" id="9799199at2"/>
<comment type="caution">
    <text evidence="20">The sequence shown here is derived from an EMBL/GenBank/DDBJ whole genome shotgun (WGS) entry which is preliminary data.</text>
</comment>
<dbReference type="GO" id="GO:0005886">
    <property type="term" value="C:plasma membrane"/>
    <property type="evidence" value="ECO:0007669"/>
    <property type="project" value="UniProtKB-SubCell"/>
</dbReference>
<feature type="transmembrane region" description="Helical" evidence="19">
    <location>
        <begin position="102"/>
        <end position="121"/>
    </location>
</feature>
<keyword evidence="13 19" id="KW-1133">Transmembrane helix</keyword>
<evidence type="ECO:0000256" key="15">
    <source>
        <dbReference type="ARBA" id="ARBA00023136"/>
    </source>
</evidence>
<evidence type="ECO:0000256" key="1">
    <source>
        <dbReference type="ARBA" id="ARBA00001698"/>
    </source>
</evidence>
<sequence>MPGSWEDLRTRLASGAALAVLGVVMIGLGGPWFAGLAAAVVGVMIWELTRMTAPDNRAAAVQLGMLAASAVLLARALPGIYVLPVLLAPVLVGAGQIGRNRALFVGFAAAILLAGYALSLFRDSYGMAWLAWLVLVVIATDVAGYFAGRFIGGPKFWPRVSPKKTWSGTLGGWLAALCVGLIFAAFTGAGAGAGVGLAAFSVLLSVASQVGDLSESALKRRMGVKDSSALLPGHGGLCDRFDGLMGAALFMLLVAQLIYIPEVRF</sequence>
<feature type="transmembrane region" description="Helical" evidence="19">
    <location>
        <begin position="168"/>
        <end position="186"/>
    </location>
</feature>
<dbReference type="PANTHER" id="PTHR46382">
    <property type="entry name" value="PHOSPHATIDATE CYTIDYLYLTRANSFERASE"/>
    <property type="match status" value="1"/>
</dbReference>
<keyword evidence="9" id="KW-0444">Lipid biosynthesis</keyword>
<dbReference type="InterPro" id="IPR000374">
    <property type="entry name" value="PC_trans"/>
</dbReference>
<accession>A0A4R2NTU4</accession>
<comment type="subcellular location">
    <subcellularLocation>
        <location evidence="2">Cell membrane</location>
        <topology evidence="2">Multi-pass membrane protein</topology>
    </subcellularLocation>
</comment>
<keyword evidence="10 18" id="KW-0808">Transferase</keyword>
<feature type="transmembrane region" description="Helical" evidence="19">
    <location>
        <begin position="241"/>
        <end position="260"/>
    </location>
</feature>
<keyword evidence="15 19" id="KW-0472">Membrane</keyword>
<proteinExistence type="inferred from homology"/>
<organism evidence="20 21">
    <name type="scientific">Rhodovulum adriaticum</name>
    <name type="common">Rhodopseudomonas adriatica</name>
    <dbReference type="NCBI Taxonomy" id="35804"/>
    <lineage>
        <taxon>Bacteria</taxon>
        <taxon>Pseudomonadati</taxon>
        <taxon>Pseudomonadota</taxon>
        <taxon>Alphaproteobacteria</taxon>
        <taxon>Rhodobacterales</taxon>
        <taxon>Paracoccaceae</taxon>
        <taxon>Rhodovulum</taxon>
    </lineage>
</organism>
<evidence type="ECO:0000256" key="10">
    <source>
        <dbReference type="ARBA" id="ARBA00022679"/>
    </source>
</evidence>
<keyword evidence="11 18" id="KW-0812">Transmembrane</keyword>
<comment type="pathway">
    <text evidence="3 18">Phospholipid metabolism; CDP-diacylglycerol biosynthesis; CDP-diacylglycerol from sn-glycerol 3-phosphate: step 3/3.</text>
</comment>
<evidence type="ECO:0000256" key="17">
    <source>
        <dbReference type="ARBA" id="ARBA00023264"/>
    </source>
</evidence>
<dbReference type="PROSITE" id="PS01315">
    <property type="entry name" value="CDS"/>
    <property type="match status" value="1"/>
</dbReference>
<evidence type="ECO:0000256" key="19">
    <source>
        <dbReference type="SAM" id="Phobius"/>
    </source>
</evidence>
<evidence type="ECO:0000256" key="2">
    <source>
        <dbReference type="ARBA" id="ARBA00004651"/>
    </source>
</evidence>
<dbReference type="AlphaFoldDB" id="A0A4R2NTU4"/>
<evidence type="ECO:0000313" key="20">
    <source>
        <dbReference type="EMBL" id="TCP25292.1"/>
    </source>
</evidence>
<keyword evidence="8" id="KW-1003">Cell membrane</keyword>
<dbReference type="RefSeq" id="WP_132601069.1">
    <property type="nucleotide sequence ID" value="NZ_NRRP01000006.1"/>
</dbReference>
<evidence type="ECO:0000313" key="21">
    <source>
        <dbReference type="Proteomes" id="UP000295733"/>
    </source>
</evidence>
<evidence type="ECO:0000256" key="16">
    <source>
        <dbReference type="ARBA" id="ARBA00023209"/>
    </source>
</evidence>
<evidence type="ECO:0000256" key="6">
    <source>
        <dbReference type="ARBA" id="ARBA00012487"/>
    </source>
</evidence>
<evidence type="ECO:0000256" key="5">
    <source>
        <dbReference type="ARBA" id="ARBA00010185"/>
    </source>
</evidence>
<reference evidence="20 21" key="1">
    <citation type="submission" date="2019-03" db="EMBL/GenBank/DDBJ databases">
        <title>Genomic Encyclopedia of Type Strains, Phase IV (KMG-IV): sequencing the most valuable type-strain genomes for metagenomic binning, comparative biology and taxonomic classification.</title>
        <authorList>
            <person name="Goeker M."/>
        </authorList>
    </citation>
    <scope>NUCLEOTIDE SEQUENCE [LARGE SCALE GENOMIC DNA]</scope>
    <source>
        <strain evidence="20 21">DSM 2781</strain>
    </source>
</reference>
<dbReference type="Proteomes" id="UP000295733">
    <property type="component" value="Unassembled WGS sequence"/>
</dbReference>
<dbReference type="GO" id="GO:0016024">
    <property type="term" value="P:CDP-diacylglycerol biosynthetic process"/>
    <property type="evidence" value="ECO:0007669"/>
    <property type="project" value="UniProtKB-UniPathway"/>
</dbReference>
<evidence type="ECO:0000256" key="9">
    <source>
        <dbReference type="ARBA" id="ARBA00022516"/>
    </source>
</evidence>
<dbReference type="EC" id="2.7.7.41" evidence="6 18"/>
<evidence type="ECO:0000256" key="13">
    <source>
        <dbReference type="ARBA" id="ARBA00022989"/>
    </source>
</evidence>
<evidence type="ECO:0000256" key="18">
    <source>
        <dbReference type="RuleBase" id="RU003938"/>
    </source>
</evidence>
<comment type="catalytic activity">
    <reaction evidence="1 18">
        <text>a 1,2-diacyl-sn-glycero-3-phosphate + CTP + H(+) = a CDP-1,2-diacyl-sn-glycerol + diphosphate</text>
        <dbReference type="Rhea" id="RHEA:16229"/>
        <dbReference type="ChEBI" id="CHEBI:15378"/>
        <dbReference type="ChEBI" id="CHEBI:33019"/>
        <dbReference type="ChEBI" id="CHEBI:37563"/>
        <dbReference type="ChEBI" id="CHEBI:58332"/>
        <dbReference type="ChEBI" id="CHEBI:58608"/>
        <dbReference type="EC" id="2.7.7.41"/>
    </reaction>
</comment>
<gene>
    <name evidence="20" type="ORF">EV656_10341</name>
</gene>
<dbReference type="EMBL" id="SLXL01000003">
    <property type="protein sequence ID" value="TCP25292.1"/>
    <property type="molecule type" value="Genomic_DNA"/>
</dbReference>
<keyword evidence="16" id="KW-0594">Phospholipid biosynthesis</keyword>
<dbReference type="GO" id="GO:0004605">
    <property type="term" value="F:phosphatidate cytidylyltransferase activity"/>
    <property type="evidence" value="ECO:0007669"/>
    <property type="project" value="UniProtKB-EC"/>
</dbReference>
<feature type="transmembrane region" description="Helical" evidence="19">
    <location>
        <begin position="12"/>
        <end position="45"/>
    </location>
</feature>
<comment type="pathway">
    <text evidence="4">Lipid metabolism.</text>
</comment>
<keyword evidence="21" id="KW-1185">Reference proteome</keyword>
<keyword evidence="14" id="KW-0443">Lipid metabolism</keyword>
<protein>
    <recommendedName>
        <fullName evidence="7 18">Phosphatidate cytidylyltransferase</fullName>
        <ecNumber evidence="6 18">2.7.7.41</ecNumber>
    </recommendedName>
</protein>
<dbReference type="UniPathway" id="UPA00557">
    <property type="reaction ID" value="UER00614"/>
</dbReference>
<comment type="similarity">
    <text evidence="5 18">Belongs to the CDS family.</text>
</comment>
<keyword evidence="17" id="KW-1208">Phospholipid metabolism</keyword>
<feature type="transmembrane region" description="Helical" evidence="19">
    <location>
        <begin position="65"/>
        <end position="90"/>
    </location>
</feature>
<feature type="transmembrane region" description="Helical" evidence="19">
    <location>
        <begin position="127"/>
        <end position="147"/>
    </location>
</feature>
<evidence type="ECO:0000256" key="11">
    <source>
        <dbReference type="ARBA" id="ARBA00022692"/>
    </source>
</evidence>